<dbReference type="AlphaFoldDB" id="A0AAU1LTY6"/>
<sequence>MRSAKRALAAVVAVVAVAGAAGCSGGQGDGKSGDRGPVKIGAVPTPTADTDEPLPLDAYLPTKEQEESIQRAKSVLVSTCMKRFGFTYPAEPVPDPVLAMIRSGGEGALAFRSESEAAQYGYHPKPESGEGQAESGSGAATGGDRAVMELVLTGKSQDKVRPSDQDTVAGKAVPEGGCVGEADAELAEGAPAPDTGGSDDVLPEGAPEESLRTAAGNGPVNAVLALRGKAADQVTKDERFVEMIDGWKKCMKTAGYPLGSLSAAAEDPRWSESATATQEEKNTAVADMRCRLEVNYLGIDHALDSAYQQRMIEENGEMLESVRSNTEARVKNAAALLGQG</sequence>
<keyword evidence="2" id="KW-0732">Signal</keyword>
<evidence type="ECO:0008006" key="4">
    <source>
        <dbReference type="Google" id="ProtNLM"/>
    </source>
</evidence>
<evidence type="ECO:0000256" key="1">
    <source>
        <dbReference type="SAM" id="MobiDB-lite"/>
    </source>
</evidence>
<evidence type="ECO:0000313" key="3">
    <source>
        <dbReference type="EMBL" id="WTQ74694.1"/>
    </source>
</evidence>
<feature type="compositionally biased region" description="Low complexity" evidence="1">
    <location>
        <begin position="129"/>
        <end position="138"/>
    </location>
</feature>
<name>A0AAU1LTY6_9ACTN</name>
<feature type="region of interest" description="Disordered" evidence="1">
    <location>
        <begin position="24"/>
        <end position="54"/>
    </location>
</feature>
<feature type="chain" id="PRO_5043412425" description="Lipoprotein" evidence="2">
    <location>
        <begin position="21"/>
        <end position="340"/>
    </location>
</feature>
<dbReference type="EMBL" id="CP108169">
    <property type="protein sequence ID" value="WTQ74694.1"/>
    <property type="molecule type" value="Genomic_DNA"/>
</dbReference>
<evidence type="ECO:0000256" key="2">
    <source>
        <dbReference type="SAM" id="SignalP"/>
    </source>
</evidence>
<feature type="region of interest" description="Disordered" evidence="1">
    <location>
        <begin position="154"/>
        <end position="176"/>
    </location>
</feature>
<protein>
    <recommendedName>
        <fullName evidence="4">Lipoprotein</fullName>
    </recommendedName>
</protein>
<reference evidence="3" key="1">
    <citation type="submission" date="2022-10" db="EMBL/GenBank/DDBJ databases">
        <title>The complete genomes of actinobacterial strains from the NBC collection.</title>
        <authorList>
            <person name="Joergensen T.S."/>
            <person name="Alvarez Arevalo M."/>
            <person name="Sterndorff E.B."/>
            <person name="Faurdal D."/>
            <person name="Vuksanovic O."/>
            <person name="Mourched A.-S."/>
            <person name="Charusanti P."/>
            <person name="Shaw S."/>
            <person name="Blin K."/>
            <person name="Weber T."/>
        </authorList>
    </citation>
    <scope>NUCLEOTIDE SEQUENCE</scope>
    <source>
        <strain evidence="3">NBC_00148</strain>
    </source>
</reference>
<proteinExistence type="predicted"/>
<organism evidence="3">
    <name type="scientific">Streptomyces sp. NBC_00148</name>
    <dbReference type="NCBI Taxonomy" id="2903626"/>
    <lineage>
        <taxon>Bacteria</taxon>
        <taxon>Bacillati</taxon>
        <taxon>Actinomycetota</taxon>
        <taxon>Actinomycetes</taxon>
        <taxon>Kitasatosporales</taxon>
        <taxon>Streptomycetaceae</taxon>
        <taxon>Streptomyces</taxon>
    </lineage>
</organism>
<feature type="region of interest" description="Disordered" evidence="1">
    <location>
        <begin position="188"/>
        <end position="216"/>
    </location>
</feature>
<feature type="region of interest" description="Disordered" evidence="1">
    <location>
        <begin position="118"/>
        <end position="141"/>
    </location>
</feature>
<gene>
    <name evidence="3" type="ORF">OG222_17005</name>
</gene>
<accession>A0AAU1LTY6</accession>
<feature type="signal peptide" evidence="2">
    <location>
        <begin position="1"/>
        <end position="20"/>
    </location>
</feature>
<dbReference type="PROSITE" id="PS51257">
    <property type="entry name" value="PROKAR_LIPOPROTEIN"/>
    <property type="match status" value="1"/>
</dbReference>